<proteinExistence type="predicted"/>
<organism evidence="1 2">
    <name type="scientific">Chitinophaga solisilvae</name>
    <dbReference type="NCBI Taxonomy" id="1233460"/>
    <lineage>
        <taxon>Bacteria</taxon>
        <taxon>Pseudomonadati</taxon>
        <taxon>Bacteroidota</taxon>
        <taxon>Chitinophagia</taxon>
        <taxon>Chitinophagales</taxon>
        <taxon>Chitinophagaceae</taxon>
        <taxon>Chitinophaga</taxon>
    </lineage>
</organism>
<keyword evidence="2" id="KW-1185">Reference proteome</keyword>
<reference evidence="1" key="1">
    <citation type="submission" date="2020-05" db="EMBL/GenBank/DDBJ databases">
        <title>Chitinophaga laudate sp. nov., isolated from a tropical peat swamp.</title>
        <authorList>
            <person name="Goh C.B.S."/>
            <person name="Lee M.S."/>
            <person name="Parimannan S."/>
            <person name="Pasbakhsh P."/>
            <person name="Yule C.M."/>
            <person name="Rajandas H."/>
            <person name="Loke S."/>
            <person name="Croft L."/>
            <person name="Tan J.B.L."/>
        </authorList>
    </citation>
    <scope>NUCLEOTIDE SEQUENCE</scope>
    <source>
        <strain evidence="1">Mgbs1</strain>
    </source>
</reference>
<sequence>MNTDWNWFFSSFCQSAAALIGIIAAFLISRLIGMNEKVNAIISGFGELVIDRNKIIHGLGQRRFRWYNSTLMRYNEHLVEDIRRGHFSGFSEIDILEKIYSEDDRLFKANDVVLHTFSEMREKYGGGRSAAIEMPPKDTWEQIRKERELIDHLEMEARKLIQLFKKNEQELKVFRDTFRPLSYIIIVLMIAFPLTVIYPLHFMPVQSNRSPVLTLHWSVILRTVMSLKGFLLAIFFVTIEGIFLYFLTLVNKMRREVMTAAGRHSPDYQKIHYYSPYLDT</sequence>
<comment type="caution">
    <text evidence="1">The sequence shown here is derived from an EMBL/GenBank/DDBJ whole genome shotgun (WGS) entry which is preliminary data.</text>
</comment>
<dbReference type="AlphaFoldDB" id="A0A433WL30"/>
<name>A0A433WL30_9BACT</name>
<protein>
    <submittedName>
        <fullName evidence="1">Uncharacterized protein</fullName>
    </submittedName>
</protein>
<accession>A0A433WL30</accession>
<gene>
    <name evidence="1" type="ORF">ECE50_028500</name>
</gene>
<dbReference type="Proteomes" id="UP000281028">
    <property type="component" value="Unassembled WGS sequence"/>
</dbReference>
<evidence type="ECO:0000313" key="2">
    <source>
        <dbReference type="Proteomes" id="UP000281028"/>
    </source>
</evidence>
<evidence type="ECO:0000313" key="1">
    <source>
        <dbReference type="EMBL" id="NSL90798.1"/>
    </source>
</evidence>
<dbReference type="EMBL" id="RIAR02000001">
    <property type="protein sequence ID" value="NSL90798.1"/>
    <property type="molecule type" value="Genomic_DNA"/>
</dbReference>
<dbReference type="OrthoDB" id="1441914at2"/>